<dbReference type="Gene3D" id="1.25.40.10">
    <property type="entry name" value="Tetratricopeptide repeat domain"/>
    <property type="match status" value="3"/>
</dbReference>
<dbReference type="AlphaFoldDB" id="A0A5P8WD84"/>
<feature type="domain" description="CHAT" evidence="1">
    <location>
        <begin position="604"/>
        <end position="873"/>
    </location>
</feature>
<evidence type="ECO:0000259" key="1">
    <source>
        <dbReference type="Pfam" id="PF12770"/>
    </source>
</evidence>
<name>A0A5P8WD84_9NOSO</name>
<dbReference type="EMBL" id="CP045227">
    <property type="protein sequence ID" value="QFS50106.1"/>
    <property type="molecule type" value="Genomic_DNA"/>
</dbReference>
<organism evidence="2 3">
    <name type="scientific">Nostoc sphaeroides CCNUC1</name>
    <dbReference type="NCBI Taxonomy" id="2653204"/>
    <lineage>
        <taxon>Bacteria</taxon>
        <taxon>Bacillati</taxon>
        <taxon>Cyanobacteriota</taxon>
        <taxon>Cyanophyceae</taxon>
        <taxon>Nostocales</taxon>
        <taxon>Nostocaceae</taxon>
        <taxon>Nostoc</taxon>
    </lineage>
</organism>
<evidence type="ECO:0000313" key="2">
    <source>
        <dbReference type="EMBL" id="QFS50106.1"/>
    </source>
</evidence>
<dbReference type="SUPFAM" id="SSF48452">
    <property type="entry name" value="TPR-like"/>
    <property type="match status" value="2"/>
</dbReference>
<evidence type="ECO:0000313" key="3">
    <source>
        <dbReference type="Proteomes" id="UP000326678"/>
    </source>
</evidence>
<gene>
    <name evidence="2" type="ORF">GXM_07600</name>
</gene>
<dbReference type="InterPro" id="IPR011990">
    <property type="entry name" value="TPR-like_helical_dom_sf"/>
</dbReference>
<dbReference type="Pfam" id="PF13181">
    <property type="entry name" value="TPR_8"/>
    <property type="match status" value="1"/>
</dbReference>
<dbReference type="Proteomes" id="UP000326678">
    <property type="component" value="Chromosome Gxm2"/>
</dbReference>
<accession>A0A5P8WD84</accession>
<dbReference type="RefSeq" id="WP_152591237.1">
    <property type="nucleotide sequence ID" value="NZ_CP045227.1"/>
</dbReference>
<dbReference type="PANTHER" id="PTHR10098">
    <property type="entry name" value="RAPSYN-RELATED"/>
    <property type="match status" value="1"/>
</dbReference>
<dbReference type="Pfam" id="PF13424">
    <property type="entry name" value="TPR_12"/>
    <property type="match status" value="1"/>
</dbReference>
<protein>
    <submittedName>
        <fullName evidence="2">CHAT domain-containing protein</fullName>
    </submittedName>
</protein>
<proteinExistence type="predicted"/>
<dbReference type="InterPro" id="IPR024983">
    <property type="entry name" value="CHAT_dom"/>
</dbReference>
<sequence length="875" mass="98218">MFSSRFWRKVQRRVKQSQTIVQRNVNVIILVALFLVTTVLPSAAQKVAINIPSPGSLNAENLVQQGRALYEAQQFGDAVKTLELAAANYARNGDELRLAMTLRNLSLAYQELGLWTEAQEAITKGFKLLEKLNNSPSRSQILAQTLDVQGHWQLARGQAETALQTWEQAAKIYTQTGDWAKFTRNRIVSAEALQMLGLYTQAKKILTQVQQSLEKQEDSALKSIGLRSLGDVLRIVGDLNESQQVLKQSLKVALSLQANPEIAEALISLANAAQDQGDTEASLDFYRQAAAISIPPSMRIQLLLNQFSFLLKTKQWSSALALVSQVQSEINKLPPSRIAAYAQINFAQNLARLKQEANEIAFSWIDIAHLLAKAIEQTQSLEDKRAESYALGTLGWLYEQRKQFTDAQSLTQKALFIAQSIDASDIGYQWEWQMGRLLKNKGDNKEAISYYSKAIETLQSLRSDLATTNQGIQFTFRESVEPVYRELVELLVQTKGNLEPPPDNLRQARFLIETLQLAELDNFFRQACLTAKVEIDQVVEQDQSAAIVYPIILPDHLEVILKLPGQKDLKHYATNIVKQDVERTLEQLQVNIPEPHTLRLVQSLSAQVYDWLIRPAEAELGKNEIKTLVFVLDGALRNIPMASLYDGKQYLIEKYALALTPGLQLFDPKALPKRQLQALTAGLSEARLGFSALPNVERELQAIKLQVETKVLLNQQFTSEALQKQMKSLPFKVIHLATHGQFSSDVNKTFVLSWDKQIKVNELSDFLRTREENKPEPVELLVLSACETASGDNRAALGLAGVAVRAGARSTLASLWNIDDQSTSILMSYFYQELAKIPNITKAEALRRAQLALLQNPSYQRPRFWAPYVLVGNWL</sequence>
<dbReference type="SMART" id="SM00028">
    <property type="entry name" value="TPR"/>
    <property type="match status" value="5"/>
</dbReference>
<dbReference type="KEGG" id="nsh:GXM_07600"/>
<dbReference type="PANTHER" id="PTHR10098:SF112">
    <property type="entry name" value="SLR0380 PROTEIN"/>
    <property type="match status" value="1"/>
</dbReference>
<keyword evidence="3" id="KW-1185">Reference proteome</keyword>
<dbReference type="Pfam" id="PF12770">
    <property type="entry name" value="CHAT"/>
    <property type="match status" value="1"/>
</dbReference>
<dbReference type="InterPro" id="IPR019734">
    <property type="entry name" value="TPR_rpt"/>
</dbReference>
<reference evidence="2 3" key="1">
    <citation type="submission" date="2019-10" db="EMBL/GenBank/DDBJ databases">
        <title>Genomic and transcriptomic insights into the perfect genentic adaptation of a filamentous nitrogen-fixing cyanobacterium to rice fields.</title>
        <authorList>
            <person name="Chen Z."/>
        </authorList>
    </citation>
    <scope>NUCLEOTIDE SEQUENCE [LARGE SCALE GENOMIC DNA]</scope>
    <source>
        <strain evidence="2">CCNUC1</strain>
    </source>
</reference>